<dbReference type="SUPFAM" id="SSF55874">
    <property type="entry name" value="ATPase domain of HSP90 chaperone/DNA topoisomerase II/histidine kinase"/>
    <property type="match status" value="1"/>
</dbReference>
<dbReference type="Proteomes" id="UP000321577">
    <property type="component" value="Unassembled WGS sequence"/>
</dbReference>
<evidence type="ECO:0000259" key="7">
    <source>
        <dbReference type="PROSITE" id="PS50109"/>
    </source>
</evidence>
<feature type="domain" description="Histidine kinase" evidence="7">
    <location>
        <begin position="191"/>
        <end position="410"/>
    </location>
</feature>
<dbReference type="CDD" id="cd00075">
    <property type="entry name" value="HATPase"/>
    <property type="match status" value="1"/>
</dbReference>
<dbReference type="GO" id="GO:0000155">
    <property type="term" value="F:phosphorelay sensor kinase activity"/>
    <property type="evidence" value="ECO:0007669"/>
    <property type="project" value="InterPro"/>
</dbReference>
<gene>
    <name evidence="8" type="ORF">BGE01nite_48350</name>
</gene>
<accession>A0A512MFM0</accession>
<dbReference type="GO" id="GO:0005886">
    <property type="term" value="C:plasma membrane"/>
    <property type="evidence" value="ECO:0007669"/>
    <property type="project" value="TreeGrafter"/>
</dbReference>
<evidence type="ECO:0000256" key="4">
    <source>
        <dbReference type="ARBA" id="ARBA00022679"/>
    </source>
</evidence>
<reference evidence="8 9" key="1">
    <citation type="submission" date="2019-07" db="EMBL/GenBank/DDBJ databases">
        <title>Whole genome shotgun sequence of Brevifollis gellanilyticus NBRC 108608.</title>
        <authorList>
            <person name="Hosoyama A."/>
            <person name="Uohara A."/>
            <person name="Ohji S."/>
            <person name="Ichikawa N."/>
        </authorList>
    </citation>
    <scope>NUCLEOTIDE SEQUENCE [LARGE SCALE GENOMIC DNA]</scope>
    <source>
        <strain evidence="8 9">NBRC 108608</strain>
    </source>
</reference>
<dbReference type="Gene3D" id="3.30.450.20">
    <property type="entry name" value="PAS domain"/>
    <property type="match status" value="1"/>
</dbReference>
<dbReference type="Pfam" id="PF00512">
    <property type="entry name" value="HisKA"/>
    <property type="match status" value="1"/>
</dbReference>
<keyword evidence="4" id="KW-0808">Transferase</keyword>
<dbReference type="PRINTS" id="PR00344">
    <property type="entry name" value="BCTRLSENSOR"/>
</dbReference>
<evidence type="ECO:0000313" key="9">
    <source>
        <dbReference type="Proteomes" id="UP000321577"/>
    </source>
</evidence>
<dbReference type="RefSeq" id="WP_146854545.1">
    <property type="nucleotide sequence ID" value="NZ_BKAG01000052.1"/>
</dbReference>
<dbReference type="CDD" id="cd00082">
    <property type="entry name" value="HisKA"/>
    <property type="match status" value="1"/>
</dbReference>
<dbReference type="Pfam" id="PF08448">
    <property type="entry name" value="PAS_4"/>
    <property type="match status" value="1"/>
</dbReference>
<evidence type="ECO:0000256" key="2">
    <source>
        <dbReference type="ARBA" id="ARBA00012438"/>
    </source>
</evidence>
<keyword evidence="3" id="KW-0597">Phosphoprotein</keyword>
<evidence type="ECO:0000256" key="1">
    <source>
        <dbReference type="ARBA" id="ARBA00000085"/>
    </source>
</evidence>
<dbReference type="GO" id="GO:0016036">
    <property type="term" value="P:cellular response to phosphate starvation"/>
    <property type="evidence" value="ECO:0007669"/>
    <property type="project" value="TreeGrafter"/>
</dbReference>
<dbReference type="GO" id="GO:0004721">
    <property type="term" value="F:phosphoprotein phosphatase activity"/>
    <property type="evidence" value="ECO:0007669"/>
    <property type="project" value="TreeGrafter"/>
</dbReference>
<dbReference type="PANTHER" id="PTHR45453:SF1">
    <property type="entry name" value="PHOSPHATE REGULON SENSOR PROTEIN PHOR"/>
    <property type="match status" value="1"/>
</dbReference>
<keyword evidence="5" id="KW-0418">Kinase</keyword>
<evidence type="ECO:0000256" key="5">
    <source>
        <dbReference type="ARBA" id="ARBA00022777"/>
    </source>
</evidence>
<evidence type="ECO:0000256" key="6">
    <source>
        <dbReference type="ARBA" id="ARBA00023012"/>
    </source>
</evidence>
<dbReference type="SMART" id="SM00388">
    <property type="entry name" value="HisKA"/>
    <property type="match status" value="1"/>
</dbReference>
<dbReference type="AlphaFoldDB" id="A0A512MFM0"/>
<dbReference type="SUPFAM" id="SSF47384">
    <property type="entry name" value="Homodimeric domain of signal transducing histidine kinase"/>
    <property type="match status" value="1"/>
</dbReference>
<dbReference type="InterPro" id="IPR050351">
    <property type="entry name" value="BphY/WalK/GraS-like"/>
</dbReference>
<dbReference type="InterPro" id="IPR003661">
    <property type="entry name" value="HisK_dim/P_dom"/>
</dbReference>
<dbReference type="InterPro" id="IPR013656">
    <property type="entry name" value="PAS_4"/>
</dbReference>
<dbReference type="EMBL" id="BKAG01000052">
    <property type="protein sequence ID" value="GEP45544.1"/>
    <property type="molecule type" value="Genomic_DNA"/>
</dbReference>
<dbReference type="InterPro" id="IPR036890">
    <property type="entry name" value="HATPase_C_sf"/>
</dbReference>
<dbReference type="EC" id="2.7.13.3" evidence="2"/>
<dbReference type="InterPro" id="IPR005467">
    <property type="entry name" value="His_kinase_dom"/>
</dbReference>
<dbReference type="SUPFAM" id="SSF55785">
    <property type="entry name" value="PYP-like sensor domain (PAS domain)"/>
    <property type="match status" value="1"/>
</dbReference>
<keyword evidence="9" id="KW-1185">Reference proteome</keyword>
<sequence>MTLILSAAFILLALWAWSREKKWRRSVGSVTQAAGLKTSEVDKLTARFTGLRESSQALIKEEYLRRLFESLLNEIRQGVAIVDDQMRIKFVNRTLAHLFHKPSIHRGRTLIEELQDHQVTSIVNAALTDQRRHVREVEMSSAGNSNGRGTRNFLIEAAPLPAKAERGAWLMVHDITEQVMADQVRKDFVANASHELRTPLTLIHGYIETLKSGVLKDEAALQRCYDVMDKHGKRIVRIIEDMLTISRLENGQSALNVEPFTLRACVQDALDHLGPMLEGRDTRIDLDFPPDGGHMQGDRFYWDQVFTNLIENAIKENPNPGLVITVSGKWYADHCLLRVSDNGIGIAAHDLPFVFKRFYRGHKHHSPQIKGTGLGLSIVRRAIDAHGGTIELSSTPGIETTFTMRLPLKMEKVVSMDEQEESSRL</sequence>
<dbReference type="InterPro" id="IPR035965">
    <property type="entry name" value="PAS-like_dom_sf"/>
</dbReference>
<name>A0A512MFM0_9BACT</name>
<evidence type="ECO:0000313" key="8">
    <source>
        <dbReference type="EMBL" id="GEP45544.1"/>
    </source>
</evidence>
<evidence type="ECO:0000256" key="3">
    <source>
        <dbReference type="ARBA" id="ARBA00022553"/>
    </source>
</evidence>
<dbReference type="SMART" id="SM00387">
    <property type="entry name" value="HATPase_c"/>
    <property type="match status" value="1"/>
</dbReference>
<dbReference type="InterPro" id="IPR004358">
    <property type="entry name" value="Sig_transdc_His_kin-like_C"/>
</dbReference>
<proteinExistence type="predicted"/>
<dbReference type="PROSITE" id="PS50109">
    <property type="entry name" value="HIS_KIN"/>
    <property type="match status" value="1"/>
</dbReference>
<dbReference type="FunFam" id="1.10.287.130:FF:000001">
    <property type="entry name" value="Two-component sensor histidine kinase"/>
    <property type="match status" value="1"/>
</dbReference>
<dbReference type="PANTHER" id="PTHR45453">
    <property type="entry name" value="PHOSPHATE REGULON SENSOR PROTEIN PHOR"/>
    <property type="match status" value="1"/>
</dbReference>
<dbReference type="InterPro" id="IPR036097">
    <property type="entry name" value="HisK_dim/P_sf"/>
</dbReference>
<dbReference type="Pfam" id="PF02518">
    <property type="entry name" value="HATPase_c"/>
    <property type="match status" value="1"/>
</dbReference>
<dbReference type="Gene3D" id="3.30.565.10">
    <property type="entry name" value="Histidine kinase-like ATPase, C-terminal domain"/>
    <property type="match status" value="1"/>
</dbReference>
<dbReference type="OrthoDB" id="9813151at2"/>
<protein>
    <recommendedName>
        <fullName evidence="2">histidine kinase</fullName>
        <ecNumber evidence="2">2.7.13.3</ecNumber>
    </recommendedName>
</protein>
<keyword evidence="6" id="KW-0902">Two-component regulatory system</keyword>
<dbReference type="InterPro" id="IPR003594">
    <property type="entry name" value="HATPase_dom"/>
</dbReference>
<organism evidence="8 9">
    <name type="scientific">Brevifollis gellanilyticus</name>
    <dbReference type="NCBI Taxonomy" id="748831"/>
    <lineage>
        <taxon>Bacteria</taxon>
        <taxon>Pseudomonadati</taxon>
        <taxon>Verrucomicrobiota</taxon>
        <taxon>Verrucomicrobiia</taxon>
        <taxon>Verrucomicrobiales</taxon>
        <taxon>Verrucomicrobiaceae</taxon>
    </lineage>
</organism>
<comment type="caution">
    <text evidence="8">The sequence shown here is derived from an EMBL/GenBank/DDBJ whole genome shotgun (WGS) entry which is preliminary data.</text>
</comment>
<dbReference type="Gene3D" id="1.10.287.130">
    <property type="match status" value="1"/>
</dbReference>
<comment type="catalytic activity">
    <reaction evidence="1">
        <text>ATP + protein L-histidine = ADP + protein N-phospho-L-histidine.</text>
        <dbReference type="EC" id="2.7.13.3"/>
    </reaction>
</comment>